<dbReference type="RefSeq" id="XP_030758439.1">
    <property type="nucleotide sequence ID" value="XM_030902579.1"/>
</dbReference>
<dbReference type="AlphaFoldDB" id="A0A6J2Y5X2"/>
<dbReference type="Proteomes" id="UP000504635">
    <property type="component" value="Unplaced"/>
</dbReference>
<protein>
    <submittedName>
        <fullName evidence="3 4">Uncharacterized protein LOC115884094 isoform X1</fullName>
    </submittedName>
</protein>
<dbReference type="OrthoDB" id="6780417at2759"/>
<evidence type="ECO:0000256" key="1">
    <source>
        <dbReference type="SAM" id="MobiDB-lite"/>
    </source>
</evidence>
<proteinExistence type="predicted"/>
<evidence type="ECO:0000313" key="4">
    <source>
        <dbReference type="RefSeq" id="XP_030758440.1"/>
    </source>
</evidence>
<gene>
    <name evidence="3 4" type="primary">LOC115884094</name>
</gene>
<feature type="region of interest" description="Disordered" evidence="1">
    <location>
        <begin position="104"/>
        <end position="139"/>
    </location>
</feature>
<reference evidence="3 4" key="1">
    <citation type="submission" date="2025-04" db="UniProtKB">
        <authorList>
            <consortium name="RefSeq"/>
        </authorList>
    </citation>
    <scope>IDENTIFICATION</scope>
    <source>
        <tissue evidence="3 4">Gonads</tissue>
    </source>
</reference>
<dbReference type="RefSeq" id="XP_030758440.1">
    <property type="nucleotide sequence ID" value="XM_030902580.1"/>
</dbReference>
<evidence type="ECO:0000313" key="2">
    <source>
        <dbReference type="Proteomes" id="UP000504635"/>
    </source>
</evidence>
<organism evidence="2 3">
    <name type="scientific">Sitophilus oryzae</name>
    <name type="common">Rice weevil</name>
    <name type="synonym">Curculio oryzae</name>
    <dbReference type="NCBI Taxonomy" id="7048"/>
    <lineage>
        <taxon>Eukaryota</taxon>
        <taxon>Metazoa</taxon>
        <taxon>Ecdysozoa</taxon>
        <taxon>Arthropoda</taxon>
        <taxon>Hexapoda</taxon>
        <taxon>Insecta</taxon>
        <taxon>Pterygota</taxon>
        <taxon>Neoptera</taxon>
        <taxon>Endopterygota</taxon>
        <taxon>Coleoptera</taxon>
        <taxon>Polyphaga</taxon>
        <taxon>Cucujiformia</taxon>
        <taxon>Curculionidae</taxon>
        <taxon>Dryophthorinae</taxon>
        <taxon>Sitophilus</taxon>
    </lineage>
</organism>
<keyword evidence="2" id="KW-1185">Reference proteome</keyword>
<name>A0A6J2Y5X2_SITOR</name>
<feature type="compositionally biased region" description="Polar residues" evidence="1">
    <location>
        <begin position="104"/>
        <end position="116"/>
    </location>
</feature>
<feature type="compositionally biased region" description="Low complexity" evidence="1">
    <location>
        <begin position="125"/>
        <end position="139"/>
    </location>
</feature>
<sequence>MAFEFILLAALIFIFLVSFCGLLQKIKQTYDRERLIAGRFFAERIARRRELQRSQRSSDGSFDYPDFGYEGGILPGGPPPYTEYHIEPPPKYEDIVKIQVGQPQADNENTTANRTVEISAPPPYTITIASSTSETSTNR</sequence>
<accession>A0A6J2Y5X2</accession>
<evidence type="ECO:0000313" key="3">
    <source>
        <dbReference type="RefSeq" id="XP_030758439.1"/>
    </source>
</evidence>
<dbReference type="GeneID" id="115884094"/>
<dbReference type="KEGG" id="soy:115884094"/>